<evidence type="ECO:0000256" key="5">
    <source>
        <dbReference type="SAM" id="MobiDB-lite"/>
    </source>
</evidence>
<feature type="transmembrane region" description="Helical" evidence="6">
    <location>
        <begin position="6"/>
        <end position="25"/>
    </location>
</feature>
<dbReference type="GO" id="GO:0015095">
    <property type="term" value="F:magnesium ion transmembrane transporter activity"/>
    <property type="evidence" value="ECO:0007669"/>
    <property type="project" value="InterPro"/>
</dbReference>
<comment type="caution">
    <text evidence="7">The sequence shown here is derived from an EMBL/GenBank/DDBJ whole genome shotgun (WGS) entry which is preliminary data.</text>
</comment>
<feature type="transmembrane region" description="Helical" evidence="6">
    <location>
        <begin position="156"/>
        <end position="179"/>
    </location>
</feature>
<dbReference type="PANTHER" id="PTHR12570:SF82">
    <property type="entry name" value="NIPA-LIKE PROTEIN 3"/>
    <property type="match status" value="1"/>
</dbReference>
<dbReference type="Pfam" id="PF05653">
    <property type="entry name" value="Mg_trans_NIPA"/>
    <property type="match status" value="1"/>
</dbReference>
<keyword evidence="2 6" id="KW-0812">Transmembrane</keyword>
<dbReference type="AlphaFoldDB" id="A0A4S4N0B0"/>
<dbReference type="OrthoDB" id="165382at2759"/>
<feature type="transmembrane region" description="Helical" evidence="6">
    <location>
        <begin position="265"/>
        <end position="283"/>
    </location>
</feature>
<feature type="transmembrane region" description="Helical" evidence="6">
    <location>
        <begin position="199"/>
        <end position="221"/>
    </location>
</feature>
<organism evidence="7 8">
    <name type="scientific">Antrodiella citrinella</name>
    <dbReference type="NCBI Taxonomy" id="2447956"/>
    <lineage>
        <taxon>Eukaryota</taxon>
        <taxon>Fungi</taxon>
        <taxon>Dikarya</taxon>
        <taxon>Basidiomycota</taxon>
        <taxon>Agaricomycotina</taxon>
        <taxon>Agaricomycetes</taxon>
        <taxon>Polyporales</taxon>
        <taxon>Steccherinaceae</taxon>
        <taxon>Antrodiella</taxon>
    </lineage>
</organism>
<reference evidence="7 8" key="1">
    <citation type="submission" date="2019-02" db="EMBL/GenBank/DDBJ databases">
        <title>Genome sequencing of the rare red list fungi Antrodiella citrinella (Flaviporus citrinellus).</title>
        <authorList>
            <person name="Buettner E."/>
            <person name="Kellner H."/>
        </authorList>
    </citation>
    <scope>NUCLEOTIDE SEQUENCE [LARGE SCALE GENOMIC DNA]</scope>
    <source>
        <strain evidence="7 8">DSM 108506</strain>
    </source>
</reference>
<sequence>MRAEYVAPLGSTSLIFNFLFAKFLINSPVTMYDIWGTIIVIFGVIGIVAFGSINHGLSTETNAAHLTYLWTRGNWLGFFFMMSFALICLSIFISQLDAILVARADLSAGPFAPTSSTLSSGRLIWLARIKGLWGSLMSWTKMYLEHWTATHDDKRVAWTLGIGWACLGGGLAGGTLVFAKAAVQLISGSLSHENTGNQFGHASSIFTFILLAVTAVLQIICLNRGLKVYDSTLVVPVFYGVYTALGFLDSLIFNNEVDAYESWTLFLIFVSILILVTGVVLLTHKKPDNHSSAHPQTPALGAPLSPMARKRRARRDGPKSGDEEEAFTSVGTRSVVWQVGDASDEEDEDEDDGYTGYTSRRGLAEENGEGERQRILSGDHVDDEDEHRASTSSDATLARPDTDADADADFGKWEHTGKVST</sequence>
<gene>
    <name evidence="7" type="ORF">EUX98_g1900</name>
</gene>
<evidence type="ECO:0000313" key="7">
    <source>
        <dbReference type="EMBL" id="THH32286.1"/>
    </source>
</evidence>
<protein>
    <submittedName>
        <fullName evidence="7">Uncharacterized protein</fullName>
    </submittedName>
</protein>
<evidence type="ECO:0000313" key="8">
    <source>
        <dbReference type="Proteomes" id="UP000308730"/>
    </source>
</evidence>
<feature type="compositionally biased region" description="Acidic residues" evidence="5">
    <location>
        <begin position="342"/>
        <end position="353"/>
    </location>
</feature>
<evidence type="ECO:0000256" key="2">
    <source>
        <dbReference type="ARBA" id="ARBA00022692"/>
    </source>
</evidence>
<feature type="transmembrane region" description="Helical" evidence="6">
    <location>
        <begin position="73"/>
        <end position="93"/>
    </location>
</feature>
<feature type="transmembrane region" description="Helical" evidence="6">
    <location>
        <begin position="32"/>
        <end position="53"/>
    </location>
</feature>
<keyword evidence="8" id="KW-1185">Reference proteome</keyword>
<feature type="compositionally biased region" description="Basic and acidic residues" evidence="5">
    <location>
        <begin position="369"/>
        <end position="380"/>
    </location>
</feature>
<dbReference type="GO" id="GO:0016020">
    <property type="term" value="C:membrane"/>
    <property type="evidence" value="ECO:0007669"/>
    <property type="project" value="UniProtKB-SubCell"/>
</dbReference>
<evidence type="ECO:0000256" key="3">
    <source>
        <dbReference type="ARBA" id="ARBA00022989"/>
    </source>
</evidence>
<evidence type="ECO:0000256" key="1">
    <source>
        <dbReference type="ARBA" id="ARBA00004141"/>
    </source>
</evidence>
<evidence type="ECO:0000256" key="4">
    <source>
        <dbReference type="ARBA" id="ARBA00023136"/>
    </source>
</evidence>
<dbReference type="PANTHER" id="PTHR12570">
    <property type="match status" value="1"/>
</dbReference>
<feature type="region of interest" description="Disordered" evidence="5">
    <location>
        <begin position="288"/>
        <end position="421"/>
    </location>
</feature>
<accession>A0A4S4N0B0</accession>
<keyword evidence="3 6" id="KW-1133">Transmembrane helix</keyword>
<dbReference type="InterPro" id="IPR008521">
    <property type="entry name" value="Mg_trans_NIPA"/>
</dbReference>
<feature type="compositionally biased region" description="Basic and acidic residues" evidence="5">
    <location>
        <begin position="409"/>
        <end position="421"/>
    </location>
</feature>
<dbReference type="EMBL" id="SGPM01000025">
    <property type="protein sequence ID" value="THH32286.1"/>
    <property type="molecule type" value="Genomic_DNA"/>
</dbReference>
<proteinExistence type="predicted"/>
<comment type="subcellular location">
    <subcellularLocation>
        <location evidence="1">Membrane</location>
        <topology evidence="1">Multi-pass membrane protein</topology>
    </subcellularLocation>
</comment>
<keyword evidence="4 6" id="KW-0472">Membrane</keyword>
<name>A0A4S4N0B0_9APHY</name>
<dbReference type="Proteomes" id="UP000308730">
    <property type="component" value="Unassembled WGS sequence"/>
</dbReference>
<evidence type="ECO:0000256" key="6">
    <source>
        <dbReference type="SAM" id="Phobius"/>
    </source>
</evidence>
<feature type="transmembrane region" description="Helical" evidence="6">
    <location>
        <begin position="233"/>
        <end position="253"/>
    </location>
</feature>